<gene>
    <name evidence="3" type="ORF">O9K51_05984</name>
</gene>
<dbReference type="Proteomes" id="UP001163105">
    <property type="component" value="Unassembled WGS sequence"/>
</dbReference>
<dbReference type="Gene3D" id="3.40.50.1820">
    <property type="entry name" value="alpha/beta hydrolase"/>
    <property type="match status" value="1"/>
</dbReference>
<feature type="region of interest" description="Disordered" evidence="1">
    <location>
        <begin position="225"/>
        <end position="295"/>
    </location>
</feature>
<proteinExistence type="predicted"/>
<feature type="compositionally biased region" description="Low complexity" evidence="1">
    <location>
        <begin position="242"/>
        <end position="256"/>
    </location>
</feature>
<keyword evidence="3" id="KW-0378">Hydrolase</keyword>
<dbReference type="SUPFAM" id="SSF53474">
    <property type="entry name" value="alpha/beta-Hydrolases"/>
    <property type="match status" value="1"/>
</dbReference>
<dbReference type="InterPro" id="IPR000073">
    <property type="entry name" value="AB_hydrolase_1"/>
</dbReference>
<dbReference type="GO" id="GO:0046503">
    <property type="term" value="P:glycerolipid catabolic process"/>
    <property type="evidence" value="ECO:0007669"/>
    <property type="project" value="TreeGrafter"/>
</dbReference>
<reference evidence="3" key="1">
    <citation type="submission" date="2023-01" db="EMBL/GenBank/DDBJ databases">
        <title>The growth and conidiation of Purpureocillium lavendulum are regulated by nitrogen source and histone H3K14 acetylation.</title>
        <authorList>
            <person name="Tang P."/>
            <person name="Han J."/>
            <person name="Zhang C."/>
            <person name="Tang P."/>
            <person name="Qi F."/>
            <person name="Zhang K."/>
            <person name="Liang L."/>
        </authorList>
    </citation>
    <scope>NUCLEOTIDE SEQUENCE</scope>
    <source>
        <strain evidence="3">YMF1.00683</strain>
    </source>
</reference>
<dbReference type="GO" id="GO:0004806">
    <property type="term" value="F:triacylglycerol lipase activity"/>
    <property type="evidence" value="ECO:0007669"/>
    <property type="project" value="TreeGrafter"/>
</dbReference>
<dbReference type="EMBL" id="JAQHRD010000004">
    <property type="protein sequence ID" value="KAJ6442425.1"/>
    <property type="molecule type" value="Genomic_DNA"/>
</dbReference>
<evidence type="ECO:0000313" key="3">
    <source>
        <dbReference type="EMBL" id="KAJ6442425.1"/>
    </source>
</evidence>
<dbReference type="AlphaFoldDB" id="A0AB34FWK6"/>
<feature type="compositionally biased region" description="Basic and acidic residues" evidence="1">
    <location>
        <begin position="278"/>
        <end position="290"/>
    </location>
</feature>
<sequence>MEASAEQFVRLPHGGRICYQTFGPRDGTPVLLLSGGGQSMLSWHEDFIAQLAAALSPANTAASSPSSSSPSSGGYLIVRYDTRDTGRSTHYACLPESDPRRRYTLDDLLADALALLDHLGGGGASTSTSTSTEAATAAAHLVGFSMGGATAWMLAAREPSRVRSLTLVSSSPVGPGGDASAGIPGVDAALRARIEAVPRPDDWSTDRDAVVRFLTGFEACMVDETTQAPLTEPERDEIAQRAGWASDRAAQAAADAAEYEHKHKHQSEGAGEEEEEGEKEKEEEKEEKETAMQGQEKANVGSFFNQAHAAWGAPWPRSELRRVRCGAPGAVAVVHGAGDGNLPLRHGEVLAEEMPGARLVVVPGMGHELRRRHWGVVVDEVCRVVAAAEAKAEEA</sequence>
<dbReference type="InterPro" id="IPR029058">
    <property type="entry name" value="AB_hydrolase_fold"/>
</dbReference>
<evidence type="ECO:0000313" key="4">
    <source>
        <dbReference type="Proteomes" id="UP001163105"/>
    </source>
</evidence>
<dbReference type="PANTHER" id="PTHR43433:SF5">
    <property type="entry name" value="AB HYDROLASE-1 DOMAIN-CONTAINING PROTEIN"/>
    <property type="match status" value="1"/>
</dbReference>
<protein>
    <submittedName>
        <fullName evidence="3">Alpha/beta fold family hydrolase</fullName>
    </submittedName>
</protein>
<evidence type="ECO:0000259" key="2">
    <source>
        <dbReference type="Pfam" id="PF00561"/>
    </source>
</evidence>
<dbReference type="PANTHER" id="PTHR43433">
    <property type="entry name" value="HYDROLASE, ALPHA/BETA FOLD FAMILY PROTEIN"/>
    <property type="match status" value="1"/>
</dbReference>
<dbReference type="InterPro" id="IPR050471">
    <property type="entry name" value="AB_hydrolase"/>
</dbReference>
<feature type="domain" description="AB hydrolase-1" evidence="2">
    <location>
        <begin position="139"/>
        <end position="368"/>
    </location>
</feature>
<name>A0AB34FWK6_9HYPO</name>
<accession>A0AB34FWK6</accession>
<dbReference type="Pfam" id="PF00561">
    <property type="entry name" value="Abhydrolase_1"/>
    <property type="match status" value="1"/>
</dbReference>
<evidence type="ECO:0000256" key="1">
    <source>
        <dbReference type="SAM" id="MobiDB-lite"/>
    </source>
</evidence>
<organism evidence="3 4">
    <name type="scientific">Purpureocillium lavendulum</name>
    <dbReference type="NCBI Taxonomy" id="1247861"/>
    <lineage>
        <taxon>Eukaryota</taxon>
        <taxon>Fungi</taxon>
        <taxon>Dikarya</taxon>
        <taxon>Ascomycota</taxon>
        <taxon>Pezizomycotina</taxon>
        <taxon>Sordariomycetes</taxon>
        <taxon>Hypocreomycetidae</taxon>
        <taxon>Hypocreales</taxon>
        <taxon>Ophiocordycipitaceae</taxon>
        <taxon>Purpureocillium</taxon>
    </lineage>
</organism>
<keyword evidence="4" id="KW-1185">Reference proteome</keyword>
<comment type="caution">
    <text evidence="3">The sequence shown here is derived from an EMBL/GenBank/DDBJ whole genome shotgun (WGS) entry which is preliminary data.</text>
</comment>